<organism evidence="1 2">
    <name type="scientific">Gemmatimonas groenlandica</name>
    <dbReference type="NCBI Taxonomy" id="2732249"/>
    <lineage>
        <taxon>Bacteria</taxon>
        <taxon>Pseudomonadati</taxon>
        <taxon>Gemmatimonadota</taxon>
        <taxon>Gemmatimonadia</taxon>
        <taxon>Gemmatimonadales</taxon>
        <taxon>Gemmatimonadaceae</taxon>
        <taxon>Gemmatimonas</taxon>
    </lineage>
</organism>
<protein>
    <recommendedName>
        <fullName evidence="3">Chemotaxis protein CheZ</fullName>
    </recommendedName>
</protein>
<accession>A0A6M4ISB8</accession>
<sequence length="231" mass="25286">MTSTRAQEVLYESEAALRLVDHELTGMHDVRDAAEPPARVIPMLSLSELPQILEQANAQILNVLSRLRESRAALQTTALEKLATTHEKIREVTSATEDAAINIMDACDRATQMVDELDTIDAADTPDREKAGGIRANLRDELFLMMGALQFQDITSQQLSHASAVLVEMENRLLDVAKLFDHNADQVKVISDGQHGAPDEATYDPNATTLNAETRQALADEIFTAVRAPAA</sequence>
<keyword evidence="2" id="KW-1185">Reference proteome</keyword>
<name>A0A6M4ISB8_9BACT</name>
<proteinExistence type="predicted"/>
<gene>
    <name evidence="1" type="ORF">HKW67_13405</name>
</gene>
<dbReference type="SUPFAM" id="SSF75708">
    <property type="entry name" value="Chemotaxis phosphatase CheZ"/>
    <property type="match status" value="1"/>
</dbReference>
<dbReference type="EMBL" id="CP053085">
    <property type="protein sequence ID" value="QJR36427.1"/>
    <property type="molecule type" value="Genomic_DNA"/>
</dbReference>
<evidence type="ECO:0000313" key="1">
    <source>
        <dbReference type="EMBL" id="QJR36427.1"/>
    </source>
</evidence>
<dbReference type="KEGG" id="ggr:HKW67_13405"/>
<dbReference type="Proteomes" id="UP000500938">
    <property type="component" value="Chromosome"/>
</dbReference>
<evidence type="ECO:0000313" key="2">
    <source>
        <dbReference type="Proteomes" id="UP000500938"/>
    </source>
</evidence>
<reference evidence="1 2" key="1">
    <citation type="submission" date="2020-05" db="EMBL/GenBank/DDBJ databases">
        <title>Complete genome sequence of Gemmatimonas greenlandica TET16.</title>
        <authorList>
            <person name="Zeng Y."/>
        </authorList>
    </citation>
    <scope>NUCLEOTIDE SEQUENCE [LARGE SCALE GENOMIC DNA]</scope>
    <source>
        <strain evidence="1 2">TET16</strain>
    </source>
</reference>
<dbReference type="Gene3D" id="1.10.287.500">
    <property type="entry name" value="Helix hairpin bin"/>
    <property type="match status" value="1"/>
</dbReference>
<evidence type="ECO:0008006" key="3">
    <source>
        <dbReference type="Google" id="ProtNLM"/>
    </source>
</evidence>
<dbReference type="AlphaFoldDB" id="A0A6M4ISB8"/>
<dbReference type="RefSeq" id="WP_171225859.1">
    <property type="nucleotide sequence ID" value="NZ_CP053085.1"/>
</dbReference>